<reference evidence="7" key="1">
    <citation type="submission" date="2024-05" db="EMBL/GenBank/DDBJ databases">
        <title>Isolation and characterization of Sporomusa carbonis sp. nov., a carboxydotrophic hydrogenogen in the genus of Sporomusa isolated from a charcoal burning pile.</title>
        <authorList>
            <person name="Boeer T."/>
            <person name="Rosenbaum F."/>
            <person name="Eysell L."/>
            <person name="Mueller V."/>
            <person name="Daniel R."/>
            <person name="Poehlein A."/>
        </authorList>
    </citation>
    <scope>NUCLEOTIDE SEQUENCE [LARGE SCALE GENOMIC DNA]</scope>
    <source>
        <strain evidence="7">DSM 3132</strain>
    </source>
</reference>
<dbReference type="PANTHER" id="PTHR30086">
    <property type="entry name" value="ARGININE EXPORTER PROTEIN ARGO"/>
    <property type="match status" value="1"/>
</dbReference>
<feature type="transmembrane region" description="Helical" evidence="6">
    <location>
        <begin position="38"/>
        <end position="65"/>
    </location>
</feature>
<evidence type="ECO:0000313" key="8">
    <source>
        <dbReference type="Proteomes" id="UP000216052"/>
    </source>
</evidence>
<keyword evidence="4 6" id="KW-1133">Transmembrane helix</keyword>
<gene>
    <name evidence="7" type="primary">argO</name>
    <name evidence="7" type="ORF">SPACI_013760</name>
</gene>
<evidence type="ECO:0000256" key="4">
    <source>
        <dbReference type="ARBA" id="ARBA00022989"/>
    </source>
</evidence>
<keyword evidence="3 6" id="KW-0812">Transmembrane</keyword>
<keyword evidence="2" id="KW-1003">Cell membrane</keyword>
<dbReference type="InterPro" id="IPR001123">
    <property type="entry name" value="LeuE-type"/>
</dbReference>
<proteinExistence type="predicted"/>
<feature type="transmembrane region" description="Helical" evidence="6">
    <location>
        <begin position="7"/>
        <end position="26"/>
    </location>
</feature>
<protein>
    <submittedName>
        <fullName evidence="7">Arginine exporter protein ArgO</fullName>
    </submittedName>
</protein>
<accession>A0ABZ3IZR1</accession>
<evidence type="ECO:0000256" key="1">
    <source>
        <dbReference type="ARBA" id="ARBA00004651"/>
    </source>
</evidence>
<feature type="transmembrane region" description="Helical" evidence="6">
    <location>
        <begin position="72"/>
        <end position="90"/>
    </location>
</feature>
<dbReference type="RefSeq" id="WP_093796099.1">
    <property type="nucleotide sequence ID" value="NZ_CP155571.1"/>
</dbReference>
<dbReference type="Proteomes" id="UP000216052">
    <property type="component" value="Chromosome"/>
</dbReference>
<dbReference type="EMBL" id="CP155571">
    <property type="protein sequence ID" value="XFO71361.1"/>
    <property type="molecule type" value="Genomic_DNA"/>
</dbReference>
<dbReference type="Pfam" id="PF01810">
    <property type="entry name" value="LysE"/>
    <property type="match status" value="1"/>
</dbReference>
<sequence>MQSFLHGFFLAIGLILPLGVQNLFVFNQGATQPTFLKALPAVVAASVCDTLLILVAVNGVSLFLIKFAAFKMALIGVGVVFLLYMGWLTWNHVSEHNGPEAKKSFSLKQQVVFATTVSLFNPHAILDTVGVIGTSSANYAGMEKILFTIACILVSWLWFFSLAATARLISKENKFTEGLTWLNKLSAVFIWGSACYLVYNAI</sequence>
<dbReference type="PANTHER" id="PTHR30086:SF20">
    <property type="entry name" value="ARGININE EXPORTER PROTEIN ARGO-RELATED"/>
    <property type="match status" value="1"/>
</dbReference>
<comment type="subcellular location">
    <subcellularLocation>
        <location evidence="1">Cell membrane</location>
        <topology evidence="1">Multi-pass membrane protein</topology>
    </subcellularLocation>
</comment>
<evidence type="ECO:0000256" key="3">
    <source>
        <dbReference type="ARBA" id="ARBA00022692"/>
    </source>
</evidence>
<name>A0ABZ3IZR1_SPOA4</name>
<feature type="transmembrane region" description="Helical" evidence="6">
    <location>
        <begin position="145"/>
        <end position="169"/>
    </location>
</feature>
<feature type="transmembrane region" description="Helical" evidence="6">
    <location>
        <begin position="181"/>
        <end position="199"/>
    </location>
</feature>
<evidence type="ECO:0000256" key="2">
    <source>
        <dbReference type="ARBA" id="ARBA00022475"/>
    </source>
</evidence>
<keyword evidence="5 6" id="KW-0472">Membrane</keyword>
<organism evidence="7 8">
    <name type="scientific">Sporomusa acidovorans (strain ATCC 49682 / DSM 3132 / Mol)</name>
    <dbReference type="NCBI Taxonomy" id="1123286"/>
    <lineage>
        <taxon>Bacteria</taxon>
        <taxon>Bacillati</taxon>
        <taxon>Bacillota</taxon>
        <taxon>Negativicutes</taxon>
        <taxon>Selenomonadales</taxon>
        <taxon>Sporomusaceae</taxon>
        <taxon>Sporomusa</taxon>
    </lineage>
</organism>
<evidence type="ECO:0000256" key="5">
    <source>
        <dbReference type="ARBA" id="ARBA00023136"/>
    </source>
</evidence>
<evidence type="ECO:0000313" key="7">
    <source>
        <dbReference type="EMBL" id="XFO71361.1"/>
    </source>
</evidence>
<evidence type="ECO:0000256" key="6">
    <source>
        <dbReference type="SAM" id="Phobius"/>
    </source>
</evidence>
<keyword evidence="8" id="KW-1185">Reference proteome</keyword>